<dbReference type="RefSeq" id="XP_008712760.1">
    <property type="nucleotide sequence ID" value="XM_008714538.1"/>
</dbReference>
<dbReference type="HOGENOM" id="CLU_3368469_0_0_1"/>
<dbReference type="Proteomes" id="UP000030752">
    <property type="component" value="Unassembled WGS sequence"/>
</dbReference>
<dbReference type="GeneID" id="19977205"/>
<dbReference type="EMBL" id="KB822713">
    <property type="protein sequence ID" value="ETN44990.1"/>
    <property type="molecule type" value="Genomic_DNA"/>
</dbReference>
<dbReference type="InParanoid" id="W2S8N4"/>
<proteinExistence type="predicted"/>
<protein>
    <submittedName>
        <fullName evidence="2">Uncharacterized protein</fullName>
    </submittedName>
</protein>
<dbReference type="VEuPathDB" id="FungiDB:HMPREF1541_09866"/>
<organism evidence="2 3">
    <name type="scientific">Cyphellophora europaea (strain CBS 101466)</name>
    <name type="common">Phialophora europaea</name>
    <dbReference type="NCBI Taxonomy" id="1220924"/>
    <lineage>
        <taxon>Eukaryota</taxon>
        <taxon>Fungi</taxon>
        <taxon>Dikarya</taxon>
        <taxon>Ascomycota</taxon>
        <taxon>Pezizomycotina</taxon>
        <taxon>Eurotiomycetes</taxon>
        <taxon>Chaetothyriomycetidae</taxon>
        <taxon>Chaetothyriales</taxon>
        <taxon>Cyphellophoraceae</taxon>
        <taxon>Cyphellophora</taxon>
    </lineage>
</organism>
<feature type="region of interest" description="Disordered" evidence="1">
    <location>
        <begin position="1"/>
        <end position="35"/>
    </location>
</feature>
<gene>
    <name evidence="2" type="ORF">HMPREF1541_09866</name>
</gene>
<sequence length="35" mass="3895">MVLQDLRIPTLPPLSRPSLTHNQGGRSRRLDQGNA</sequence>
<name>W2S8N4_CYPE1</name>
<accession>W2S8N4</accession>
<evidence type="ECO:0000256" key="1">
    <source>
        <dbReference type="SAM" id="MobiDB-lite"/>
    </source>
</evidence>
<reference evidence="2 3" key="1">
    <citation type="submission" date="2013-03" db="EMBL/GenBank/DDBJ databases">
        <title>The Genome Sequence of Phialophora europaea CBS 101466.</title>
        <authorList>
            <consortium name="The Broad Institute Genomics Platform"/>
            <person name="Cuomo C."/>
            <person name="de Hoog S."/>
            <person name="Gorbushina A."/>
            <person name="Walker B."/>
            <person name="Young S.K."/>
            <person name="Zeng Q."/>
            <person name="Gargeya S."/>
            <person name="Fitzgerald M."/>
            <person name="Haas B."/>
            <person name="Abouelleil A."/>
            <person name="Allen A.W."/>
            <person name="Alvarado L."/>
            <person name="Arachchi H.M."/>
            <person name="Berlin A.M."/>
            <person name="Chapman S.B."/>
            <person name="Gainer-Dewar J."/>
            <person name="Goldberg J."/>
            <person name="Griggs A."/>
            <person name="Gujja S."/>
            <person name="Hansen M."/>
            <person name="Howarth C."/>
            <person name="Imamovic A."/>
            <person name="Ireland A."/>
            <person name="Larimer J."/>
            <person name="McCowan C."/>
            <person name="Murphy C."/>
            <person name="Pearson M."/>
            <person name="Poon T.W."/>
            <person name="Priest M."/>
            <person name="Roberts A."/>
            <person name="Saif S."/>
            <person name="Shea T."/>
            <person name="Sisk P."/>
            <person name="Sykes S."/>
            <person name="Wortman J."/>
            <person name="Nusbaum C."/>
            <person name="Birren B."/>
        </authorList>
    </citation>
    <scope>NUCLEOTIDE SEQUENCE [LARGE SCALE GENOMIC DNA]</scope>
    <source>
        <strain evidence="2 3">CBS 101466</strain>
    </source>
</reference>
<evidence type="ECO:0000313" key="2">
    <source>
        <dbReference type="EMBL" id="ETN44990.1"/>
    </source>
</evidence>
<keyword evidence="3" id="KW-1185">Reference proteome</keyword>
<dbReference type="AlphaFoldDB" id="W2S8N4"/>
<evidence type="ECO:0000313" key="3">
    <source>
        <dbReference type="Proteomes" id="UP000030752"/>
    </source>
</evidence>